<dbReference type="Pfam" id="PF16916">
    <property type="entry name" value="ZT_dimer"/>
    <property type="match status" value="1"/>
</dbReference>
<dbReference type="Proteomes" id="UP000182063">
    <property type="component" value="Plasmid pHSL4"/>
</dbReference>
<dbReference type="InterPro" id="IPR002524">
    <property type="entry name" value="Cation_efflux"/>
</dbReference>
<evidence type="ECO:0000313" key="13">
    <source>
        <dbReference type="EMBL" id="API61515.1"/>
    </source>
</evidence>
<dbReference type="PANTHER" id="PTHR11562:SF17">
    <property type="entry name" value="RE54080P-RELATED"/>
    <property type="match status" value="1"/>
</dbReference>
<feature type="transmembrane region" description="Helical" evidence="10">
    <location>
        <begin position="32"/>
        <end position="56"/>
    </location>
</feature>
<keyword evidence="14" id="KW-1185">Reference proteome</keyword>
<evidence type="ECO:0000259" key="12">
    <source>
        <dbReference type="Pfam" id="PF16916"/>
    </source>
</evidence>
<comment type="similarity">
    <text evidence="2">Belongs to the cation diffusion facilitator (CDF) transporter (TC 2.A.4) family. SLC30A subfamily.</text>
</comment>
<dbReference type="RefSeq" id="WP_066664317.1">
    <property type="nucleotide sequence ID" value="NZ_CP018225.1"/>
</dbReference>
<gene>
    <name evidence="13" type="ORF">BSL82_18960</name>
</gene>
<dbReference type="InterPro" id="IPR036837">
    <property type="entry name" value="Cation_efflux_CTD_sf"/>
</dbReference>
<keyword evidence="4 10" id="KW-0812">Transmembrane</keyword>
<feature type="domain" description="Cation efflux protein cytoplasmic" evidence="12">
    <location>
        <begin position="228"/>
        <end position="301"/>
    </location>
</feature>
<keyword evidence="7" id="KW-0406">Ion transport</keyword>
<comment type="subcellular location">
    <subcellularLocation>
        <location evidence="1">Membrane</location>
        <topology evidence="1">Multi-pass membrane protein</topology>
    </subcellularLocation>
</comment>
<keyword evidence="6 10" id="KW-1133">Transmembrane helix</keyword>
<dbReference type="AlphaFoldDB" id="A0A1L4A0X1"/>
<dbReference type="InterPro" id="IPR058533">
    <property type="entry name" value="Cation_efflux_TM"/>
</dbReference>
<evidence type="ECO:0000256" key="4">
    <source>
        <dbReference type="ARBA" id="ARBA00022692"/>
    </source>
</evidence>
<dbReference type="NCBIfam" id="TIGR01297">
    <property type="entry name" value="CDF"/>
    <property type="match status" value="1"/>
</dbReference>
<dbReference type="InterPro" id="IPR027470">
    <property type="entry name" value="Cation_efflux_CTD"/>
</dbReference>
<dbReference type="SUPFAM" id="SSF160240">
    <property type="entry name" value="Cation efflux protein cytoplasmic domain-like"/>
    <property type="match status" value="1"/>
</dbReference>
<dbReference type="SUPFAM" id="SSF161111">
    <property type="entry name" value="Cation efflux protein transmembrane domain-like"/>
    <property type="match status" value="1"/>
</dbReference>
<feature type="transmembrane region" description="Helical" evidence="10">
    <location>
        <begin position="62"/>
        <end position="79"/>
    </location>
</feature>
<dbReference type="PANTHER" id="PTHR11562">
    <property type="entry name" value="CATION EFFLUX PROTEIN/ ZINC TRANSPORTER"/>
    <property type="match status" value="1"/>
</dbReference>
<dbReference type="InterPro" id="IPR050681">
    <property type="entry name" value="CDF/SLC30A"/>
</dbReference>
<evidence type="ECO:0000256" key="5">
    <source>
        <dbReference type="ARBA" id="ARBA00022906"/>
    </source>
</evidence>
<dbReference type="EMBL" id="CP018225">
    <property type="protein sequence ID" value="API61515.1"/>
    <property type="molecule type" value="Genomic_DNA"/>
</dbReference>
<dbReference type="GO" id="GO:0005886">
    <property type="term" value="C:plasma membrane"/>
    <property type="evidence" value="ECO:0007669"/>
    <property type="project" value="TreeGrafter"/>
</dbReference>
<accession>A0A1L4A0X1</accession>
<evidence type="ECO:0000256" key="10">
    <source>
        <dbReference type="SAM" id="Phobius"/>
    </source>
</evidence>
<reference evidence="13 14" key="1">
    <citation type="submission" date="2016-11" db="EMBL/GenBank/DDBJ databases">
        <title>Complete Genome Sequence of alachlor-degrading Sphingomonas sp. strain JJ-A5.</title>
        <authorList>
            <person name="Lee H."/>
            <person name="Ka J.-O."/>
        </authorList>
    </citation>
    <scope>NUCLEOTIDE SEQUENCE [LARGE SCALE GENOMIC DNA]</scope>
    <source>
        <strain evidence="13 14">JJ-A5</strain>
        <plasmid evidence="14">phsl4</plasmid>
    </source>
</reference>
<evidence type="ECO:0000256" key="9">
    <source>
        <dbReference type="SAM" id="MobiDB-lite"/>
    </source>
</evidence>
<evidence type="ECO:0000256" key="3">
    <source>
        <dbReference type="ARBA" id="ARBA00022448"/>
    </source>
</evidence>
<evidence type="ECO:0000259" key="11">
    <source>
        <dbReference type="Pfam" id="PF01545"/>
    </source>
</evidence>
<keyword evidence="13" id="KW-0614">Plasmid</keyword>
<geneLocation type="plasmid" evidence="14">
    <name>phsl4</name>
</geneLocation>
<sequence length="312" mass="33571">MSDKLDNPVTGKPNIAAPPAHDHGKDANSRMLVFALILTSTFLVVEVIGSFVFNSLALLSDAGHMLTDVAALAIALMAIRIGARPADDQRTFGYRRFEILAAAFNALMLFAVAIYVLVEAINRFRDPEPVQSGGMLAVAIAGLIINLVSMRLLQSGKERSLNLKGAYLEVWADMLGSIGVIAGAIAIRFTGMTWIDPVVAVGIGLWVLPRTWILLRDTANVLLEGVPRGMSLDEVRRAIGAVPGVQSAHDLHVWSITSGNVSCSVHVVVDDIAQAEATRNRVAQMLAQAFQIEHATIQTESKECAEVRSTHT</sequence>
<dbReference type="InterPro" id="IPR027469">
    <property type="entry name" value="Cation_efflux_TMD_sf"/>
</dbReference>
<dbReference type="Gene3D" id="1.20.1510.10">
    <property type="entry name" value="Cation efflux protein transmembrane domain"/>
    <property type="match status" value="1"/>
</dbReference>
<evidence type="ECO:0000256" key="7">
    <source>
        <dbReference type="ARBA" id="ARBA00023065"/>
    </source>
</evidence>
<keyword evidence="8 10" id="KW-0472">Membrane</keyword>
<protein>
    <submittedName>
        <fullName evidence="13">Cation transporter</fullName>
    </submittedName>
</protein>
<feature type="domain" description="Cation efflux protein transmembrane" evidence="11">
    <location>
        <begin position="33"/>
        <end position="223"/>
    </location>
</feature>
<feature type="transmembrane region" description="Helical" evidence="10">
    <location>
        <begin position="170"/>
        <end position="191"/>
    </location>
</feature>
<feature type="region of interest" description="Disordered" evidence="9">
    <location>
        <begin position="1"/>
        <end position="23"/>
    </location>
</feature>
<dbReference type="Pfam" id="PF01545">
    <property type="entry name" value="Cation_efflux"/>
    <property type="match status" value="1"/>
</dbReference>
<feature type="transmembrane region" description="Helical" evidence="10">
    <location>
        <begin position="99"/>
        <end position="118"/>
    </location>
</feature>
<proteinExistence type="inferred from homology"/>
<name>A0A1L4A0X1_9SPHN</name>
<keyword evidence="5" id="KW-0864">Zinc transport</keyword>
<feature type="transmembrane region" description="Helical" evidence="10">
    <location>
        <begin position="130"/>
        <end position="149"/>
    </location>
</feature>
<dbReference type="KEGG" id="sphj:BSL82_18960"/>
<evidence type="ECO:0000313" key="14">
    <source>
        <dbReference type="Proteomes" id="UP000182063"/>
    </source>
</evidence>
<keyword evidence="3" id="KW-0813">Transport</keyword>
<evidence type="ECO:0000256" key="6">
    <source>
        <dbReference type="ARBA" id="ARBA00022989"/>
    </source>
</evidence>
<dbReference type="OrthoDB" id="9809646at2"/>
<evidence type="ECO:0000256" key="1">
    <source>
        <dbReference type="ARBA" id="ARBA00004141"/>
    </source>
</evidence>
<dbReference type="Gene3D" id="3.30.70.1350">
    <property type="entry name" value="Cation efflux protein, cytoplasmic domain"/>
    <property type="match status" value="1"/>
</dbReference>
<evidence type="ECO:0000256" key="2">
    <source>
        <dbReference type="ARBA" id="ARBA00008873"/>
    </source>
</evidence>
<feature type="transmembrane region" description="Helical" evidence="10">
    <location>
        <begin position="197"/>
        <end position="215"/>
    </location>
</feature>
<organism evidence="13 14">
    <name type="scientific">Tardibacter chloracetimidivorans</name>
    <dbReference type="NCBI Taxonomy" id="1921510"/>
    <lineage>
        <taxon>Bacteria</taxon>
        <taxon>Pseudomonadati</taxon>
        <taxon>Pseudomonadota</taxon>
        <taxon>Alphaproteobacteria</taxon>
        <taxon>Sphingomonadales</taxon>
        <taxon>Sphingomonadaceae</taxon>
        <taxon>Tardibacter</taxon>
    </lineage>
</organism>
<dbReference type="GO" id="GO:0005385">
    <property type="term" value="F:zinc ion transmembrane transporter activity"/>
    <property type="evidence" value="ECO:0007669"/>
    <property type="project" value="TreeGrafter"/>
</dbReference>
<evidence type="ECO:0000256" key="8">
    <source>
        <dbReference type="ARBA" id="ARBA00023136"/>
    </source>
</evidence>
<keyword evidence="5" id="KW-0862">Zinc</keyword>